<proteinExistence type="predicted"/>
<reference evidence="1" key="2">
    <citation type="submission" date="2021-04" db="EMBL/GenBank/DDBJ databases">
        <authorList>
            <person name="Gilroy R."/>
        </authorList>
    </citation>
    <scope>NUCLEOTIDE SEQUENCE</scope>
    <source>
        <strain evidence="1">ChiSxjej1B13-11774</strain>
    </source>
</reference>
<name>A0A9D2EP84_9FIRM</name>
<dbReference type="AlphaFoldDB" id="A0A9D2EP84"/>
<organism evidence="1 2">
    <name type="scientific">Candidatus Gemmiger excrementigallinarum</name>
    <dbReference type="NCBI Taxonomy" id="2838609"/>
    <lineage>
        <taxon>Bacteria</taxon>
        <taxon>Bacillati</taxon>
        <taxon>Bacillota</taxon>
        <taxon>Clostridia</taxon>
        <taxon>Eubacteriales</taxon>
        <taxon>Gemmiger</taxon>
    </lineage>
</organism>
<reference evidence="1" key="1">
    <citation type="journal article" date="2021" name="PeerJ">
        <title>Extensive microbial diversity within the chicken gut microbiome revealed by metagenomics and culture.</title>
        <authorList>
            <person name="Gilroy R."/>
            <person name="Ravi A."/>
            <person name="Getino M."/>
            <person name="Pursley I."/>
            <person name="Horton D.L."/>
            <person name="Alikhan N.F."/>
            <person name="Baker D."/>
            <person name="Gharbi K."/>
            <person name="Hall N."/>
            <person name="Watson M."/>
            <person name="Adriaenssens E.M."/>
            <person name="Foster-Nyarko E."/>
            <person name="Jarju S."/>
            <person name="Secka A."/>
            <person name="Antonio M."/>
            <person name="Oren A."/>
            <person name="Chaudhuri R.R."/>
            <person name="La Ragione R."/>
            <person name="Hildebrand F."/>
            <person name="Pallen M.J."/>
        </authorList>
    </citation>
    <scope>NUCLEOTIDE SEQUENCE</scope>
    <source>
        <strain evidence="1">ChiSxjej1B13-11774</strain>
    </source>
</reference>
<sequence length="444" mass="50513">MTELQAINESYLAAAAADPNRLAEEFDAITEYMKASTAIHHGEYVRTCYMPKLFTEKIFAGFSADIQTLYGILAKVMRAYYRGPAYRKLFGFDRTTEELILRADPSVSLLPMARIDFFYNEQTGAYKYCEFNTDGTSAMNEDRELNKAQELSTVYREFRAAHSTRTCELFNSWVKTLCEVYHRARHTQQTPYVAIVDFMDCGTVNEFEVFQGYFVQNGVPAEVCDLRSLRYDEAKKVLYGPGGHKIDAIYRRAVTSDILERYEECGPLLAAVRDDAVLLVGDFHTQLVHNKTIFRILHEPQTQKLLTPEEQAFVLAHVPLTKTFEAADIPRALADKDAWILKPLDSYASRGVHAGVESTPEEWEKIVRSTPLTGYLLQEFYRPYVTENFGIGPDGKFGRNRYYNLTGVYVYDGVAQGIYSRVSLTPIISSQYSEKTLPTLLVAE</sequence>
<accession>A0A9D2EP84</accession>
<evidence type="ECO:0000313" key="1">
    <source>
        <dbReference type="EMBL" id="HIZ41354.1"/>
    </source>
</evidence>
<dbReference type="EMBL" id="DXBP01000015">
    <property type="protein sequence ID" value="HIZ41354.1"/>
    <property type="molecule type" value="Genomic_DNA"/>
</dbReference>
<dbReference type="Proteomes" id="UP000824048">
    <property type="component" value="Unassembled WGS sequence"/>
</dbReference>
<evidence type="ECO:0000313" key="2">
    <source>
        <dbReference type="Proteomes" id="UP000824048"/>
    </source>
</evidence>
<comment type="caution">
    <text evidence="1">The sequence shown here is derived from an EMBL/GenBank/DDBJ whole genome shotgun (WGS) entry which is preliminary data.</text>
</comment>
<gene>
    <name evidence="1" type="ORF">H9811_02205</name>
</gene>
<dbReference type="SUPFAM" id="SSF56059">
    <property type="entry name" value="Glutathione synthetase ATP-binding domain-like"/>
    <property type="match status" value="1"/>
</dbReference>
<protein>
    <submittedName>
        <fullName evidence="1">Glutathionylspermidine synthase family protein</fullName>
    </submittedName>
</protein>